<evidence type="ECO:0000313" key="2">
    <source>
        <dbReference type="EMBL" id="KAK5885826.1"/>
    </source>
</evidence>
<protein>
    <submittedName>
        <fullName evidence="2">Uncharacterized protein</fullName>
    </submittedName>
</protein>
<dbReference type="EMBL" id="JAULUE010002059">
    <property type="protein sequence ID" value="KAK5885826.1"/>
    <property type="molecule type" value="Genomic_DNA"/>
</dbReference>
<organism evidence="2 3">
    <name type="scientific">Champsocephalus esox</name>
    <name type="common">pike icefish</name>
    <dbReference type="NCBI Taxonomy" id="159716"/>
    <lineage>
        <taxon>Eukaryota</taxon>
        <taxon>Metazoa</taxon>
        <taxon>Chordata</taxon>
        <taxon>Craniata</taxon>
        <taxon>Vertebrata</taxon>
        <taxon>Euteleostomi</taxon>
        <taxon>Actinopterygii</taxon>
        <taxon>Neopterygii</taxon>
        <taxon>Teleostei</taxon>
        <taxon>Neoteleostei</taxon>
        <taxon>Acanthomorphata</taxon>
        <taxon>Eupercaria</taxon>
        <taxon>Perciformes</taxon>
        <taxon>Notothenioidei</taxon>
        <taxon>Channichthyidae</taxon>
        <taxon>Champsocephalus</taxon>
    </lineage>
</organism>
<reference evidence="2 3" key="1">
    <citation type="journal article" date="2023" name="Mol. Biol. Evol.">
        <title>Genomics of Secondarily Temperate Adaptation in the Only Non-Antarctic Icefish.</title>
        <authorList>
            <person name="Rivera-Colon A.G."/>
            <person name="Rayamajhi N."/>
            <person name="Minhas B.F."/>
            <person name="Madrigal G."/>
            <person name="Bilyk K.T."/>
            <person name="Yoon V."/>
            <person name="Hune M."/>
            <person name="Gregory S."/>
            <person name="Cheng C.H.C."/>
            <person name="Catchen J.M."/>
        </authorList>
    </citation>
    <scope>NUCLEOTIDE SEQUENCE [LARGE SCALE GENOMIC DNA]</scope>
    <source>
        <strain evidence="2">JC2023a</strain>
    </source>
</reference>
<gene>
    <name evidence="2" type="ORF">CesoFtcFv8_016923</name>
</gene>
<feature type="compositionally biased region" description="Polar residues" evidence="1">
    <location>
        <begin position="75"/>
        <end position="84"/>
    </location>
</feature>
<dbReference type="AlphaFoldDB" id="A0AAN8BJ91"/>
<evidence type="ECO:0000313" key="3">
    <source>
        <dbReference type="Proteomes" id="UP001335648"/>
    </source>
</evidence>
<feature type="compositionally biased region" description="Polar residues" evidence="1">
    <location>
        <begin position="35"/>
        <end position="45"/>
    </location>
</feature>
<evidence type="ECO:0000256" key="1">
    <source>
        <dbReference type="SAM" id="MobiDB-lite"/>
    </source>
</evidence>
<proteinExistence type="predicted"/>
<comment type="caution">
    <text evidence="2">The sequence shown here is derived from an EMBL/GenBank/DDBJ whole genome shotgun (WGS) entry which is preliminary data.</text>
</comment>
<keyword evidence="3" id="KW-1185">Reference proteome</keyword>
<feature type="compositionally biased region" description="Basic and acidic residues" evidence="1">
    <location>
        <begin position="53"/>
        <end position="72"/>
    </location>
</feature>
<name>A0AAN8BJ91_9TELE</name>
<feature type="region of interest" description="Disordered" evidence="1">
    <location>
        <begin position="1"/>
        <end position="84"/>
    </location>
</feature>
<sequence length="103" mass="11384">MAQVGVGTAGVGERRGVGDIVPSGVDQWSHPVNPACNTGECSQHPASIRRRQRPAEQRDVDWSLGPRQEEHQTPPWGSQTDTSWDAIINMTTCTRRPRGNPYH</sequence>
<dbReference type="Proteomes" id="UP001335648">
    <property type="component" value="Unassembled WGS sequence"/>
</dbReference>
<accession>A0AAN8BJ91</accession>